<accession>A0A9R1UUE9</accession>
<comment type="caution">
    <text evidence="1">The sequence shown here is derived from an EMBL/GenBank/DDBJ whole genome shotgun (WGS) entry which is preliminary data.</text>
</comment>
<dbReference type="PANTHER" id="PTHR45744">
    <property type="entry name" value="TYROSINE AMINOTRANSFERASE"/>
    <property type="match status" value="1"/>
</dbReference>
<evidence type="ECO:0000313" key="2">
    <source>
        <dbReference type="Proteomes" id="UP000235145"/>
    </source>
</evidence>
<gene>
    <name evidence="1" type="ORF">LSAT_V11C800444190</name>
</gene>
<keyword evidence="2" id="KW-1185">Reference proteome</keyword>
<dbReference type="SUPFAM" id="SSF53383">
    <property type="entry name" value="PLP-dependent transferases"/>
    <property type="match status" value="1"/>
</dbReference>
<protein>
    <recommendedName>
        <fullName evidence="3">Aminotransferase class I/classII domain-containing protein</fullName>
    </recommendedName>
</protein>
<evidence type="ECO:0000313" key="1">
    <source>
        <dbReference type="EMBL" id="KAJ0193906.1"/>
    </source>
</evidence>
<sequence>MDSSRLEAWVNIERLKKYFDICGGPTTFIQVAIPRILDDTKEVFFTRTLSILKNTSDICFRKIQEIPCLTCPEKLQGAMDVMVKLNVSLLKDISDDIDFCFKLAKYESVILLPGLTVGLKNWICVTFVADPSSLEEALDRVKSFCQKHSHQQKVHIDLV</sequence>
<dbReference type="AlphaFoldDB" id="A0A9R1UUE9"/>
<dbReference type="InterPro" id="IPR015422">
    <property type="entry name" value="PyrdxlP-dep_Trfase_small"/>
</dbReference>
<name>A0A9R1UUE9_LACSA</name>
<dbReference type="Proteomes" id="UP000235145">
    <property type="component" value="Unassembled WGS sequence"/>
</dbReference>
<reference evidence="1 2" key="1">
    <citation type="journal article" date="2017" name="Nat. Commun.">
        <title>Genome assembly with in vitro proximity ligation data and whole-genome triplication in lettuce.</title>
        <authorList>
            <person name="Reyes-Chin-Wo S."/>
            <person name="Wang Z."/>
            <person name="Yang X."/>
            <person name="Kozik A."/>
            <person name="Arikit S."/>
            <person name="Song C."/>
            <person name="Xia L."/>
            <person name="Froenicke L."/>
            <person name="Lavelle D.O."/>
            <person name="Truco M.J."/>
            <person name="Xia R."/>
            <person name="Zhu S."/>
            <person name="Xu C."/>
            <person name="Xu H."/>
            <person name="Xu X."/>
            <person name="Cox K."/>
            <person name="Korf I."/>
            <person name="Meyers B.C."/>
            <person name="Michelmore R.W."/>
        </authorList>
    </citation>
    <scope>NUCLEOTIDE SEQUENCE [LARGE SCALE GENOMIC DNA]</scope>
    <source>
        <strain evidence="2">cv. Salinas</strain>
        <tissue evidence="1">Seedlings</tissue>
    </source>
</reference>
<dbReference type="InterPro" id="IPR015424">
    <property type="entry name" value="PyrdxlP-dep_Trfase"/>
</dbReference>
<dbReference type="EMBL" id="NBSK02000008">
    <property type="protein sequence ID" value="KAJ0193906.1"/>
    <property type="molecule type" value="Genomic_DNA"/>
</dbReference>
<proteinExistence type="predicted"/>
<dbReference type="Gene3D" id="3.90.1150.10">
    <property type="entry name" value="Aspartate Aminotransferase, domain 1"/>
    <property type="match status" value="1"/>
</dbReference>
<evidence type="ECO:0008006" key="3">
    <source>
        <dbReference type="Google" id="ProtNLM"/>
    </source>
</evidence>
<organism evidence="1 2">
    <name type="scientific">Lactuca sativa</name>
    <name type="common">Garden lettuce</name>
    <dbReference type="NCBI Taxonomy" id="4236"/>
    <lineage>
        <taxon>Eukaryota</taxon>
        <taxon>Viridiplantae</taxon>
        <taxon>Streptophyta</taxon>
        <taxon>Embryophyta</taxon>
        <taxon>Tracheophyta</taxon>
        <taxon>Spermatophyta</taxon>
        <taxon>Magnoliopsida</taxon>
        <taxon>eudicotyledons</taxon>
        <taxon>Gunneridae</taxon>
        <taxon>Pentapetalae</taxon>
        <taxon>asterids</taxon>
        <taxon>campanulids</taxon>
        <taxon>Asterales</taxon>
        <taxon>Asteraceae</taxon>
        <taxon>Cichorioideae</taxon>
        <taxon>Cichorieae</taxon>
        <taxon>Lactucinae</taxon>
        <taxon>Lactuca</taxon>
    </lineage>
</organism>
<dbReference type="PANTHER" id="PTHR45744:SF34">
    <property type="entry name" value="AMINOTRANSFERASE, CLASS I_CLASSII, TYROSINE_NICOTIANAMINE AMINOTRANSFERASE"/>
    <property type="match status" value="1"/>
</dbReference>